<evidence type="ECO:0000256" key="10">
    <source>
        <dbReference type="SAM" id="Phobius"/>
    </source>
</evidence>
<comment type="caution">
    <text evidence="11">The sequence shown here is derived from an EMBL/GenBank/DDBJ whole genome shotgun (WGS) entry which is preliminary data.</text>
</comment>
<feature type="transmembrane region" description="Helical" evidence="10">
    <location>
        <begin position="356"/>
        <end position="376"/>
    </location>
</feature>
<dbReference type="GO" id="GO:0015648">
    <property type="term" value="F:lipid-linked peptidoglycan transporter activity"/>
    <property type="evidence" value="ECO:0007669"/>
    <property type="project" value="TreeGrafter"/>
</dbReference>
<feature type="transmembrane region" description="Helical" evidence="10">
    <location>
        <begin position="148"/>
        <end position="166"/>
    </location>
</feature>
<evidence type="ECO:0000256" key="9">
    <source>
        <dbReference type="ARBA" id="ARBA00061532"/>
    </source>
</evidence>
<evidence type="ECO:0000256" key="4">
    <source>
        <dbReference type="ARBA" id="ARBA00022960"/>
    </source>
</evidence>
<evidence type="ECO:0000313" key="11">
    <source>
        <dbReference type="EMBL" id="NVO21745.1"/>
    </source>
</evidence>
<evidence type="ECO:0000256" key="2">
    <source>
        <dbReference type="ARBA" id="ARBA00022475"/>
    </source>
</evidence>
<gene>
    <name evidence="11" type="ORF">HJ536_00105</name>
</gene>
<comment type="similarity">
    <text evidence="9">Belongs to the MurJ/MviN family.</text>
</comment>
<keyword evidence="2" id="KW-1003">Cell membrane</keyword>
<name>A0A850Q596_9RHOB</name>
<proteinExistence type="inferred from homology"/>
<organism evidence="11 12">
    <name type="scientific">Donghicola mangrovi</name>
    <dbReference type="NCBI Taxonomy" id="2729614"/>
    <lineage>
        <taxon>Bacteria</taxon>
        <taxon>Pseudomonadati</taxon>
        <taxon>Pseudomonadota</taxon>
        <taxon>Alphaproteobacteria</taxon>
        <taxon>Rhodobacterales</taxon>
        <taxon>Roseobacteraceae</taxon>
        <taxon>Donghicola</taxon>
    </lineage>
</organism>
<evidence type="ECO:0000256" key="1">
    <source>
        <dbReference type="ARBA" id="ARBA00004651"/>
    </source>
</evidence>
<dbReference type="PANTHER" id="PTHR47019:SF1">
    <property type="entry name" value="LIPID II FLIPPASE MURJ"/>
    <property type="match status" value="1"/>
</dbReference>
<dbReference type="EMBL" id="JABCJE010000001">
    <property type="protein sequence ID" value="NVO21745.1"/>
    <property type="molecule type" value="Genomic_DNA"/>
</dbReference>
<dbReference type="InterPro" id="IPR051050">
    <property type="entry name" value="Lipid_II_flippase_MurJ/MviN"/>
</dbReference>
<feature type="transmembrane region" description="Helical" evidence="10">
    <location>
        <begin position="114"/>
        <end position="136"/>
    </location>
</feature>
<feature type="transmembrane region" description="Helical" evidence="10">
    <location>
        <begin position="242"/>
        <end position="263"/>
    </location>
</feature>
<feature type="transmembrane region" description="Helical" evidence="10">
    <location>
        <begin position="382"/>
        <end position="404"/>
    </location>
</feature>
<dbReference type="GO" id="GO:0009252">
    <property type="term" value="P:peptidoglycan biosynthetic process"/>
    <property type="evidence" value="ECO:0007669"/>
    <property type="project" value="UniProtKB-KW"/>
</dbReference>
<evidence type="ECO:0000256" key="3">
    <source>
        <dbReference type="ARBA" id="ARBA00022692"/>
    </source>
</evidence>
<dbReference type="PANTHER" id="PTHR47019">
    <property type="entry name" value="LIPID II FLIPPASE MURJ"/>
    <property type="match status" value="1"/>
</dbReference>
<dbReference type="Pfam" id="PF03023">
    <property type="entry name" value="MurJ"/>
    <property type="match status" value="1"/>
</dbReference>
<feature type="transmembrane region" description="Helical" evidence="10">
    <location>
        <begin position="172"/>
        <end position="196"/>
    </location>
</feature>
<evidence type="ECO:0000256" key="8">
    <source>
        <dbReference type="ARBA" id="ARBA00060041"/>
    </source>
</evidence>
<evidence type="ECO:0000256" key="5">
    <source>
        <dbReference type="ARBA" id="ARBA00022984"/>
    </source>
</evidence>
<feature type="transmembrane region" description="Helical" evidence="10">
    <location>
        <begin position="275"/>
        <end position="300"/>
    </location>
</feature>
<evidence type="ECO:0000313" key="12">
    <source>
        <dbReference type="Proteomes" id="UP000592216"/>
    </source>
</evidence>
<feature type="transmembrane region" description="Helical" evidence="10">
    <location>
        <begin position="320"/>
        <end position="344"/>
    </location>
</feature>
<evidence type="ECO:0000256" key="7">
    <source>
        <dbReference type="ARBA" id="ARBA00023136"/>
    </source>
</evidence>
<feature type="transmembrane region" description="Helical" evidence="10">
    <location>
        <begin position="444"/>
        <end position="465"/>
    </location>
</feature>
<comment type="function">
    <text evidence="8">Involved in peptidoglycan biosynthesis. Transports lipid-linked peptidoglycan precursors from the inner to the outer leaflet of the cytoplasmic membrane.</text>
</comment>
<dbReference type="InterPro" id="IPR004268">
    <property type="entry name" value="MurJ"/>
</dbReference>
<dbReference type="GO" id="GO:0008360">
    <property type="term" value="P:regulation of cell shape"/>
    <property type="evidence" value="ECO:0007669"/>
    <property type="project" value="UniProtKB-KW"/>
</dbReference>
<dbReference type="Proteomes" id="UP000592216">
    <property type="component" value="Unassembled WGS sequence"/>
</dbReference>
<evidence type="ECO:0000256" key="6">
    <source>
        <dbReference type="ARBA" id="ARBA00022989"/>
    </source>
</evidence>
<keyword evidence="5" id="KW-0573">Peptidoglycan synthesis</keyword>
<sequence length="476" mass="48413">MKAGLSQFLAQLLGLALAVAISVAISHSLGASDQADAFLLGRRLVTGLQELLAQVLTLVFLPMVAIQADRRALWRLAGWVALAGVGVAAAFAMLSGPIVAAIAPEMTGEAAHLAARVIAVLSASLPLALLGVLAGAALNLRGSFGWPALVRLMPRLMVLAVFLMALDAAQAVSWAAMAFVLGNGVALALMVPFVRAVPAKGSTARPHVAAALLLVAGGQAALWIETALAARAGVGGVTLLEMAQRVAALLGNTLALALVMPVFAKWTADPAARTVRALSSVVTAGLALLILTQGALALFAPRIVADVLGQGAFGPEDQAALLPVLWVMVLPPFATLLARVMVIWLLTRPMEAGARWISVSVAADLVVRSGLGLWLVPQIGVSAVALGMVLGPMASACVLGAVCWQDVRAARIGVGPVVAAGLGLGAIAVAAWGLSLVWQGTGALGALAGMAVAGLVGLTVFLAVLRARNQLSIFRF</sequence>
<keyword evidence="4" id="KW-0133">Cell shape</keyword>
<comment type="subcellular location">
    <subcellularLocation>
        <location evidence="1">Cell membrane</location>
        <topology evidence="1">Multi-pass membrane protein</topology>
    </subcellularLocation>
</comment>
<keyword evidence="6 10" id="KW-1133">Transmembrane helix</keyword>
<feature type="transmembrane region" description="Helical" evidence="10">
    <location>
        <begin position="416"/>
        <end position="438"/>
    </location>
</feature>
<reference evidence="11 12" key="1">
    <citation type="submission" date="2020-04" db="EMBL/GenBank/DDBJ databases">
        <title>Donghicola sp., a member of the Rhodobacteraceae family isolated from mangrove forest in Thailand.</title>
        <authorList>
            <person name="Charoenyingcharoen P."/>
            <person name="Yukphan P."/>
        </authorList>
    </citation>
    <scope>NUCLEOTIDE SEQUENCE [LARGE SCALE GENOMIC DNA]</scope>
    <source>
        <strain evidence="11 12">B5-SW-15</strain>
    </source>
</reference>
<feature type="transmembrane region" description="Helical" evidence="10">
    <location>
        <begin position="208"/>
        <end position="230"/>
    </location>
</feature>
<feature type="transmembrane region" description="Helical" evidence="10">
    <location>
        <begin position="76"/>
        <end position="102"/>
    </location>
</feature>
<accession>A0A850Q596</accession>
<dbReference type="AlphaFoldDB" id="A0A850Q596"/>
<dbReference type="GO" id="GO:0034204">
    <property type="term" value="P:lipid translocation"/>
    <property type="evidence" value="ECO:0007669"/>
    <property type="project" value="TreeGrafter"/>
</dbReference>
<dbReference type="RefSeq" id="WP_177156276.1">
    <property type="nucleotide sequence ID" value="NZ_JABCJE010000001.1"/>
</dbReference>
<dbReference type="GO" id="GO:0005886">
    <property type="term" value="C:plasma membrane"/>
    <property type="evidence" value="ECO:0007669"/>
    <property type="project" value="UniProtKB-SubCell"/>
</dbReference>
<keyword evidence="7 10" id="KW-0472">Membrane</keyword>
<keyword evidence="3 10" id="KW-0812">Transmembrane</keyword>
<feature type="transmembrane region" description="Helical" evidence="10">
    <location>
        <begin position="44"/>
        <end position="64"/>
    </location>
</feature>
<protein>
    <submittedName>
        <fullName evidence="11">Uncharacterized protein</fullName>
    </submittedName>
</protein>